<dbReference type="InterPro" id="IPR019257">
    <property type="entry name" value="MeTrfase_dom"/>
</dbReference>
<evidence type="ECO:0000256" key="1">
    <source>
        <dbReference type="ARBA" id="ARBA00022603"/>
    </source>
</evidence>
<evidence type="ECO:0000256" key="2">
    <source>
        <dbReference type="ARBA" id="ARBA00022679"/>
    </source>
</evidence>
<dbReference type="Gene3D" id="3.40.50.150">
    <property type="entry name" value="Vaccinia Virus protein VP39"/>
    <property type="match status" value="1"/>
</dbReference>
<dbReference type="PATRIC" id="fig|1172194.4.peg.715"/>
<dbReference type="NCBIfam" id="TIGR03438">
    <property type="entry name" value="egtD_ergothio"/>
    <property type="match status" value="1"/>
</dbReference>
<protein>
    <recommendedName>
        <fullName evidence="3">Histidine-specific methyltransferase SAM-dependent domain-containing protein</fullName>
    </recommendedName>
</protein>
<dbReference type="OrthoDB" id="5289726at2"/>
<dbReference type="SUPFAM" id="SSF53335">
    <property type="entry name" value="S-adenosyl-L-methionine-dependent methyltransferases"/>
    <property type="match status" value="1"/>
</dbReference>
<dbReference type="InterPro" id="IPR035094">
    <property type="entry name" value="EgtD"/>
</dbReference>
<gene>
    <name evidence="4" type="ORF">WQQ_07480</name>
</gene>
<accession>I8I3J2</accession>
<dbReference type="PIRSF" id="PIRSF018005">
    <property type="entry name" value="UCP018005"/>
    <property type="match status" value="1"/>
</dbReference>
<dbReference type="Proteomes" id="UP000003704">
    <property type="component" value="Unassembled WGS sequence"/>
</dbReference>
<dbReference type="InterPro" id="IPR017804">
    <property type="entry name" value="MeTrfase_EgtD-like"/>
</dbReference>
<keyword evidence="2" id="KW-0808">Transferase</keyword>
<keyword evidence="5" id="KW-1185">Reference proteome</keyword>
<dbReference type="PANTHER" id="PTHR43397">
    <property type="entry name" value="ERGOTHIONEINE BIOSYNTHESIS PROTEIN 1"/>
    <property type="match status" value="1"/>
</dbReference>
<organism evidence="4 5">
    <name type="scientific">Hydrocarboniphaga effusa AP103</name>
    <dbReference type="NCBI Taxonomy" id="1172194"/>
    <lineage>
        <taxon>Bacteria</taxon>
        <taxon>Pseudomonadati</taxon>
        <taxon>Pseudomonadota</taxon>
        <taxon>Gammaproteobacteria</taxon>
        <taxon>Nevskiales</taxon>
        <taxon>Nevskiaceae</taxon>
        <taxon>Hydrocarboniphaga</taxon>
    </lineage>
</organism>
<dbReference type="GO" id="GO:0032259">
    <property type="term" value="P:methylation"/>
    <property type="evidence" value="ECO:0007669"/>
    <property type="project" value="UniProtKB-KW"/>
</dbReference>
<feature type="domain" description="Histidine-specific methyltransferase SAM-dependent" evidence="3">
    <location>
        <begin position="20"/>
        <end position="319"/>
    </location>
</feature>
<dbReference type="Pfam" id="PF10017">
    <property type="entry name" value="Methyltransf_33"/>
    <property type="match status" value="1"/>
</dbReference>
<evidence type="ECO:0000313" key="5">
    <source>
        <dbReference type="Proteomes" id="UP000003704"/>
    </source>
</evidence>
<dbReference type="PANTHER" id="PTHR43397:SF1">
    <property type="entry name" value="ERGOTHIONEINE BIOSYNTHESIS PROTEIN 1"/>
    <property type="match status" value="1"/>
</dbReference>
<dbReference type="EMBL" id="AKGD01000001">
    <property type="protein sequence ID" value="EIT70611.1"/>
    <property type="molecule type" value="Genomic_DNA"/>
</dbReference>
<dbReference type="GO" id="GO:0008168">
    <property type="term" value="F:methyltransferase activity"/>
    <property type="evidence" value="ECO:0007669"/>
    <property type="project" value="UniProtKB-KW"/>
</dbReference>
<keyword evidence="1" id="KW-0489">Methyltransferase</keyword>
<sequence>MARNPNTVAQDAGANAALIEIQAGLGKPQKALSPKWLYDEIGSQLFERICEQPEYYIPATERAMLEEHANALDAFCGTRCIVIEPGAGSAEKTAILLGALDQPAAYVPIEISPTALQACKRRIAHEFPNLAIMPLVGDFTAEVALPRIGNLQWRRRVLFLPGSTIGNFDPDTVRELLTMWKRMAGVHGGLIVGVDLRKPREILEAAYDDAAGVTAQFNLNLLRRLNREFGADFDLDAFRHRAVYNDALGRIEMHLVSLRQQRVHVGGESFDFANGETIHTENSYKYRPGDFAELALSAGWGRRDLWIDAQSRFSIHCLDAIR</sequence>
<dbReference type="InterPro" id="IPR029063">
    <property type="entry name" value="SAM-dependent_MTases_sf"/>
</dbReference>
<evidence type="ECO:0000313" key="4">
    <source>
        <dbReference type="EMBL" id="EIT70611.1"/>
    </source>
</evidence>
<name>I8I3J2_9GAMM</name>
<evidence type="ECO:0000259" key="3">
    <source>
        <dbReference type="Pfam" id="PF10017"/>
    </source>
</evidence>
<comment type="caution">
    <text evidence="4">The sequence shown here is derived from an EMBL/GenBank/DDBJ whole genome shotgun (WGS) entry which is preliminary data.</text>
</comment>
<dbReference type="AlphaFoldDB" id="I8I3J2"/>
<reference evidence="4 5" key="1">
    <citation type="journal article" date="2012" name="J. Bacteriol.">
        <title>Genome Sequence of n-Alkane-Degrading Hydrocarboniphaga effusa Strain AP103T (ATCC BAA-332T).</title>
        <authorList>
            <person name="Chang H.K."/>
            <person name="Zylstra G.J."/>
            <person name="Chae J.C."/>
        </authorList>
    </citation>
    <scope>NUCLEOTIDE SEQUENCE [LARGE SCALE GENOMIC DNA]</scope>
    <source>
        <strain evidence="4 5">AP103</strain>
    </source>
</reference>
<dbReference type="STRING" id="1172194.WQQ_07480"/>
<dbReference type="RefSeq" id="WP_007183704.1">
    <property type="nucleotide sequence ID" value="NZ_AKGD01000001.1"/>
</dbReference>
<proteinExistence type="predicted"/>
<dbReference type="InterPro" id="IPR051128">
    <property type="entry name" value="EgtD_Methyltrsf_superfamily"/>
</dbReference>